<dbReference type="EMBL" id="KZ349802">
    <property type="protein sequence ID" value="PIO64547.1"/>
    <property type="molecule type" value="Genomic_DNA"/>
</dbReference>
<sequence>MEKYYIQKRCKNGFLIKFVAIAFPFRYRSIAFTHRKAYAIVAIIAAIYAAYSSAFIIDGCDFFYSHDLAKWQYGAKPCAQFFASYVDSYYNTSVMVLFTMMDLITILRLRWIKQAEVSRGAAMNGEQREAAAKVNGQELRFFIQ</sequence>
<gene>
    <name evidence="3" type="ORF">TELCIR_13821</name>
</gene>
<feature type="transmembrane region" description="Helical" evidence="1">
    <location>
        <begin position="89"/>
        <end position="109"/>
    </location>
</feature>
<keyword evidence="1" id="KW-0472">Membrane</keyword>
<reference evidence="3 4" key="1">
    <citation type="submission" date="2015-09" db="EMBL/GenBank/DDBJ databases">
        <title>Draft genome of the parasitic nematode Teladorsagia circumcincta isolate WARC Sus (inbred).</title>
        <authorList>
            <person name="Mitreva M."/>
        </authorList>
    </citation>
    <scope>NUCLEOTIDE SEQUENCE [LARGE SCALE GENOMIC DNA]</scope>
    <source>
        <strain evidence="3 4">S</strain>
    </source>
</reference>
<feature type="transmembrane region" description="Helical" evidence="1">
    <location>
        <begin position="37"/>
        <end position="57"/>
    </location>
</feature>
<proteinExistence type="predicted"/>
<name>A0A2G9U2S0_TELCI</name>
<dbReference type="PANTHER" id="PTHR23017:SF3">
    <property type="entry name" value="G-PROTEIN COUPLED RECEPTORS FAMILY 1 PROFILE DOMAIN-CONTAINING PROTEIN"/>
    <property type="match status" value="1"/>
</dbReference>
<evidence type="ECO:0000256" key="1">
    <source>
        <dbReference type="SAM" id="Phobius"/>
    </source>
</evidence>
<dbReference type="InterPro" id="IPR019430">
    <property type="entry name" value="7TM_GPCR_serpentine_rcpt_Srx"/>
</dbReference>
<feature type="domain" description="7TM GPCR serpentine receptor class x (Srx)" evidence="2">
    <location>
        <begin position="18"/>
        <end position="144"/>
    </location>
</feature>
<organism evidence="3 4">
    <name type="scientific">Teladorsagia circumcincta</name>
    <name type="common">Brown stomach worm</name>
    <name type="synonym">Ostertagia circumcincta</name>
    <dbReference type="NCBI Taxonomy" id="45464"/>
    <lineage>
        <taxon>Eukaryota</taxon>
        <taxon>Metazoa</taxon>
        <taxon>Ecdysozoa</taxon>
        <taxon>Nematoda</taxon>
        <taxon>Chromadorea</taxon>
        <taxon>Rhabditida</taxon>
        <taxon>Rhabditina</taxon>
        <taxon>Rhabditomorpha</taxon>
        <taxon>Strongyloidea</taxon>
        <taxon>Trichostrongylidae</taxon>
        <taxon>Teladorsagia</taxon>
    </lineage>
</organism>
<keyword evidence="4" id="KW-1185">Reference proteome</keyword>
<dbReference type="AlphaFoldDB" id="A0A2G9U2S0"/>
<evidence type="ECO:0000259" key="2">
    <source>
        <dbReference type="Pfam" id="PF10328"/>
    </source>
</evidence>
<evidence type="ECO:0000313" key="3">
    <source>
        <dbReference type="EMBL" id="PIO64547.1"/>
    </source>
</evidence>
<evidence type="ECO:0000313" key="4">
    <source>
        <dbReference type="Proteomes" id="UP000230423"/>
    </source>
</evidence>
<keyword evidence="1" id="KW-1133">Transmembrane helix</keyword>
<keyword evidence="1" id="KW-0812">Transmembrane</keyword>
<feature type="non-terminal residue" evidence="3">
    <location>
        <position position="144"/>
    </location>
</feature>
<protein>
    <recommendedName>
        <fullName evidence="2">7TM GPCR serpentine receptor class x (Srx) domain-containing protein</fullName>
    </recommendedName>
</protein>
<dbReference type="Proteomes" id="UP000230423">
    <property type="component" value="Unassembled WGS sequence"/>
</dbReference>
<dbReference type="Pfam" id="PF10328">
    <property type="entry name" value="7TM_GPCR_Srx"/>
    <property type="match status" value="1"/>
</dbReference>
<dbReference type="PANTHER" id="PTHR23017">
    <property type="entry name" value="SERPENTINE RECEPTOR, CLASS X"/>
    <property type="match status" value="1"/>
</dbReference>
<dbReference type="Gene3D" id="1.20.1070.10">
    <property type="entry name" value="Rhodopsin 7-helix transmembrane proteins"/>
    <property type="match status" value="1"/>
</dbReference>
<accession>A0A2G9U2S0</accession>